<dbReference type="WBParaSite" id="jg8117">
    <property type="protein sequence ID" value="jg8117"/>
    <property type="gene ID" value="jg8117"/>
</dbReference>
<proteinExistence type="predicted"/>
<organism evidence="2 3">
    <name type="scientific">Ditylenchus dipsaci</name>
    <dbReference type="NCBI Taxonomy" id="166011"/>
    <lineage>
        <taxon>Eukaryota</taxon>
        <taxon>Metazoa</taxon>
        <taxon>Ecdysozoa</taxon>
        <taxon>Nematoda</taxon>
        <taxon>Chromadorea</taxon>
        <taxon>Rhabditida</taxon>
        <taxon>Tylenchina</taxon>
        <taxon>Tylenchomorpha</taxon>
        <taxon>Sphaerularioidea</taxon>
        <taxon>Anguinidae</taxon>
        <taxon>Anguininae</taxon>
        <taxon>Ditylenchus</taxon>
    </lineage>
</organism>
<protein>
    <submittedName>
        <fullName evidence="3">Uncharacterized protein</fullName>
    </submittedName>
</protein>
<evidence type="ECO:0000256" key="1">
    <source>
        <dbReference type="SAM" id="SignalP"/>
    </source>
</evidence>
<feature type="chain" id="PRO_5038001417" evidence="1">
    <location>
        <begin position="19"/>
        <end position="206"/>
    </location>
</feature>
<evidence type="ECO:0000313" key="2">
    <source>
        <dbReference type="Proteomes" id="UP000887574"/>
    </source>
</evidence>
<sequence>MRILVLIGLLLLTNGSLYQIQPEKPTELSIRTCTHSFQPNMEETMMFFPDEFKFCLSVNTTKTAPSLLQDTSRTTFLQSTVSTILHEVGSPYRCQINFMGYGGEYRLAPDLGYYPHCQKSLSQYTNELLNENSKDLPAWNISNPHCPIQALPNSYRNFVSCDLEEGRWYELIFTSSIHYEVHREDKFYHQLWPTTAQPTSLNQKDI</sequence>
<feature type="signal peptide" evidence="1">
    <location>
        <begin position="1"/>
        <end position="18"/>
    </location>
</feature>
<keyword evidence="1" id="KW-0732">Signal</keyword>
<dbReference type="AlphaFoldDB" id="A0A915EPJ4"/>
<keyword evidence="2" id="KW-1185">Reference proteome</keyword>
<evidence type="ECO:0000313" key="3">
    <source>
        <dbReference type="WBParaSite" id="jg8117"/>
    </source>
</evidence>
<reference evidence="3" key="1">
    <citation type="submission" date="2022-11" db="UniProtKB">
        <authorList>
            <consortium name="WormBaseParasite"/>
        </authorList>
    </citation>
    <scope>IDENTIFICATION</scope>
</reference>
<accession>A0A915EPJ4</accession>
<dbReference type="Proteomes" id="UP000887574">
    <property type="component" value="Unplaced"/>
</dbReference>
<name>A0A915EPJ4_9BILA</name>